<dbReference type="NCBIfam" id="TIGR02937">
    <property type="entry name" value="sigma70-ECF"/>
    <property type="match status" value="1"/>
</dbReference>
<organism evidence="8 9">
    <name type="scientific">Segatella copri</name>
    <dbReference type="NCBI Taxonomy" id="165179"/>
    <lineage>
        <taxon>Bacteria</taxon>
        <taxon>Pseudomonadati</taxon>
        <taxon>Bacteroidota</taxon>
        <taxon>Bacteroidia</taxon>
        <taxon>Bacteroidales</taxon>
        <taxon>Prevotellaceae</taxon>
        <taxon>Segatella</taxon>
    </lineage>
</organism>
<name>A0A6I2TZ09_9BACT</name>
<dbReference type="GO" id="GO:0006352">
    <property type="term" value="P:DNA-templated transcription initiation"/>
    <property type="evidence" value="ECO:0007669"/>
    <property type="project" value="InterPro"/>
</dbReference>
<dbReference type="EMBL" id="VUNF01000017">
    <property type="protein sequence ID" value="MST77892.1"/>
    <property type="molecule type" value="Genomic_DNA"/>
</dbReference>
<dbReference type="Pfam" id="PF08281">
    <property type="entry name" value="Sigma70_r4_2"/>
    <property type="match status" value="1"/>
</dbReference>
<keyword evidence="3" id="KW-0731">Sigma factor</keyword>
<dbReference type="Gene3D" id="1.10.1740.10">
    <property type="match status" value="1"/>
</dbReference>
<dbReference type="GO" id="GO:0016987">
    <property type="term" value="F:sigma factor activity"/>
    <property type="evidence" value="ECO:0007669"/>
    <property type="project" value="UniProtKB-KW"/>
</dbReference>
<dbReference type="InterPro" id="IPR036388">
    <property type="entry name" value="WH-like_DNA-bd_sf"/>
</dbReference>
<evidence type="ECO:0000256" key="2">
    <source>
        <dbReference type="ARBA" id="ARBA00023015"/>
    </source>
</evidence>
<dbReference type="InterPro" id="IPR007627">
    <property type="entry name" value="RNA_pol_sigma70_r2"/>
</dbReference>
<reference evidence="8 9" key="1">
    <citation type="submission" date="2019-08" db="EMBL/GenBank/DDBJ databases">
        <title>In-depth cultivation of the pig gut microbiome towards novel bacterial diversity and tailored functional studies.</title>
        <authorList>
            <person name="Wylensek D."/>
            <person name="Hitch T.C.A."/>
            <person name="Clavel T."/>
        </authorList>
    </citation>
    <scope>NUCLEOTIDE SEQUENCE [LARGE SCALE GENOMIC DNA]</scope>
    <source>
        <strain evidence="8 9">LKV-178-WT-2C</strain>
    </source>
</reference>
<dbReference type="Proteomes" id="UP000450161">
    <property type="component" value="Unassembled WGS sequence"/>
</dbReference>
<evidence type="ECO:0000256" key="1">
    <source>
        <dbReference type="ARBA" id="ARBA00010641"/>
    </source>
</evidence>
<dbReference type="InterPro" id="IPR013324">
    <property type="entry name" value="RNA_pol_sigma_r3/r4-like"/>
</dbReference>
<feature type="domain" description="RNA polymerase sigma factor 70 region 4 type 2" evidence="7">
    <location>
        <begin position="114"/>
        <end position="159"/>
    </location>
</feature>
<dbReference type="InterPro" id="IPR014284">
    <property type="entry name" value="RNA_pol_sigma-70_dom"/>
</dbReference>
<dbReference type="SUPFAM" id="SSF88659">
    <property type="entry name" value="Sigma3 and sigma4 domains of RNA polymerase sigma factors"/>
    <property type="match status" value="1"/>
</dbReference>
<proteinExistence type="inferred from homology"/>
<dbReference type="GO" id="GO:0003677">
    <property type="term" value="F:DNA binding"/>
    <property type="evidence" value="ECO:0007669"/>
    <property type="project" value="UniProtKB-KW"/>
</dbReference>
<keyword evidence="2" id="KW-0805">Transcription regulation</keyword>
<dbReference type="SUPFAM" id="SSF88946">
    <property type="entry name" value="Sigma2 domain of RNA polymerase sigma factors"/>
    <property type="match status" value="1"/>
</dbReference>
<protein>
    <submittedName>
        <fullName evidence="8">Sigma-70 family RNA polymerase sigma factor</fullName>
    </submittedName>
</protein>
<dbReference type="PANTHER" id="PTHR43133:SF8">
    <property type="entry name" value="RNA POLYMERASE SIGMA FACTOR HI_1459-RELATED"/>
    <property type="match status" value="1"/>
</dbReference>
<evidence type="ECO:0000313" key="8">
    <source>
        <dbReference type="EMBL" id="MST77892.1"/>
    </source>
</evidence>
<sequence length="169" mass="19794">MTKQEFEITAKELRPLMYDVGLRYFHSHDDAEDVAQESLLLLWRYCEKMDASRNIKALAIKVAKNCCVSMQRKKALKLTAGSNENGAECHIPSSDFDRLEAEECDALLEDMMQRRLTPRERELFELRRLDGFSNEEIEVRTDVKRTTVQSMVSKARTKLYLELKRRMNL</sequence>
<evidence type="ECO:0000256" key="4">
    <source>
        <dbReference type="ARBA" id="ARBA00023125"/>
    </source>
</evidence>
<evidence type="ECO:0000256" key="3">
    <source>
        <dbReference type="ARBA" id="ARBA00023082"/>
    </source>
</evidence>
<comment type="caution">
    <text evidence="8">The sequence shown here is derived from an EMBL/GenBank/DDBJ whole genome shotgun (WGS) entry which is preliminary data.</text>
</comment>
<evidence type="ECO:0000313" key="9">
    <source>
        <dbReference type="Proteomes" id="UP000450161"/>
    </source>
</evidence>
<dbReference type="RefSeq" id="WP_154481372.1">
    <property type="nucleotide sequence ID" value="NZ_VUNF01000017.1"/>
</dbReference>
<dbReference type="Gene3D" id="1.10.10.10">
    <property type="entry name" value="Winged helix-like DNA-binding domain superfamily/Winged helix DNA-binding domain"/>
    <property type="match status" value="1"/>
</dbReference>
<feature type="domain" description="RNA polymerase sigma-70 region 2" evidence="6">
    <location>
        <begin position="11"/>
        <end position="75"/>
    </location>
</feature>
<evidence type="ECO:0000256" key="5">
    <source>
        <dbReference type="ARBA" id="ARBA00023163"/>
    </source>
</evidence>
<dbReference type="PANTHER" id="PTHR43133">
    <property type="entry name" value="RNA POLYMERASE ECF-TYPE SIGMA FACTO"/>
    <property type="match status" value="1"/>
</dbReference>
<dbReference type="AlphaFoldDB" id="A0A6I2TZ09"/>
<dbReference type="Pfam" id="PF04542">
    <property type="entry name" value="Sigma70_r2"/>
    <property type="match status" value="1"/>
</dbReference>
<evidence type="ECO:0000259" key="6">
    <source>
        <dbReference type="Pfam" id="PF04542"/>
    </source>
</evidence>
<comment type="similarity">
    <text evidence="1">Belongs to the sigma-70 factor family. ECF subfamily.</text>
</comment>
<evidence type="ECO:0000259" key="7">
    <source>
        <dbReference type="Pfam" id="PF08281"/>
    </source>
</evidence>
<gene>
    <name evidence="8" type="ORF">FYJ72_09420</name>
</gene>
<dbReference type="InterPro" id="IPR039425">
    <property type="entry name" value="RNA_pol_sigma-70-like"/>
</dbReference>
<accession>A0A6I2TZ09</accession>
<dbReference type="InterPro" id="IPR013249">
    <property type="entry name" value="RNA_pol_sigma70_r4_t2"/>
</dbReference>
<keyword evidence="4" id="KW-0238">DNA-binding</keyword>
<keyword evidence="5" id="KW-0804">Transcription</keyword>
<dbReference type="InterPro" id="IPR013325">
    <property type="entry name" value="RNA_pol_sigma_r2"/>
</dbReference>